<protein>
    <submittedName>
        <fullName evidence="2">Uncharacterized protein</fullName>
    </submittedName>
</protein>
<dbReference type="SUPFAM" id="SSF51735">
    <property type="entry name" value="NAD(P)-binding Rossmann-fold domains"/>
    <property type="match status" value="1"/>
</dbReference>
<evidence type="ECO:0000313" key="3">
    <source>
        <dbReference type="Proteomes" id="UP001432027"/>
    </source>
</evidence>
<evidence type="ECO:0000256" key="1">
    <source>
        <dbReference type="ARBA" id="ARBA00023002"/>
    </source>
</evidence>
<dbReference type="EMBL" id="BTSX01000002">
    <property type="protein sequence ID" value="GMS83157.1"/>
    <property type="molecule type" value="Genomic_DNA"/>
</dbReference>
<dbReference type="Proteomes" id="UP001432027">
    <property type="component" value="Unassembled WGS sequence"/>
</dbReference>
<sequence>SLEMAPLMAAEAPLPTALYSMSKAALNMLTRKLSLEWKEDCIRAISLCPGWMKTDMTTEAAMLTDQHRRSDL</sequence>
<name>A0AAV5SIH9_9BILA</name>
<comment type="caution">
    <text evidence="2">The sequence shown here is derived from an EMBL/GenBank/DDBJ whole genome shotgun (WGS) entry which is preliminary data.</text>
</comment>
<dbReference type="GO" id="GO:0016491">
    <property type="term" value="F:oxidoreductase activity"/>
    <property type="evidence" value="ECO:0007669"/>
    <property type="project" value="UniProtKB-KW"/>
</dbReference>
<dbReference type="Pfam" id="PF00106">
    <property type="entry name" value="adh_short"/>
    <property type="match status" value="1"/>
</dbReference>
<reference evidence="2" key="1">
    <citation type="submission" date="2023-10" db="EMBL/GenBank/DDBJ databases">
        <title>Genome assembly of Pristionchus species.</title>
        <authorList>
            <person name="Yoshida K."/>
            <person name="Sommer R.J."/>
        </authorList>
    </citation>
    <scope>NUCLEOTIDE SEQUENCE</scope>
    <source>
        <strain evidence="2">RS0144</strain>
    </source>
</reference>
<organism evidence="2 3">
    <name type="scientific">Pristionchus entomophagus</name>
    <dbReference type="NCBI Taxonomy" id="358040"/>
    <lineage>
        <taxon>Eukaryota</taxon>
        <taxon>Metazoa</taxon>
        <taxon>Ecdysozoa</taxon>
        <taxon>Nematoda</taxon>
        <taxon>Chromadorea</taxon>
        <taxon>Rhabditida</taxon>
        <taxon>Rhabditina</taxon>
        <taxon>Diplogasteromorpha</taxon>
        <taxon>Diplogasteroidea</taxon>
        <taxon>Neodiplogasteridae</taxon>
        <taxon>Pristionchus</taxon>
    </lineage>
</organism>
<dbReference type="PROSITE" id="PS00061">
    <property type="entry name" value="ADH_SHORT"/>
    <property type="match status" value="1"/>
</dbReference>
<dbReference type="AlphaFoldDB" id="A0AAV5SIH9"/>
<dbReference type="PRINTS" id="PR00081">
    <property type="entry name" value="GDHRDH"/>
</dbReference>
<feature type="non-terminal residue" evidence="2">
    <location>
        <position position="1"/>
    </location>
</feature>
<dbReference type="InterPro" id="IPR036291">
    <property type="entry name" value="NAD(P)-bd_dom_sf"/>
</dbReference>
<proteinExistence type="predicted"/>
<accession>A0AAV5SIH9</accession>
<feature type="non-terminal residue" evidence="2">
    <location>
        <position position="72"/>
    </location>
</feature>
<evidence type="ECO:0000313" key="2">
    <source>
        <dbReference type="EMBL" id="GMS83157.1"/>
    </source>
</evidence>
<dbReference type="GO" id="GO:0005737">
    <property type="term" value="C:cytoplasm"/>
    <property type="evidence" value="ECO:0007669"/>
    <property type="project" value="TreeGrafter"/>
</dbReference>
<dbReference type="PANTHER" id="PTHR43544">
    <property type="entry name" value="SHORT-CHAIN DEHYDROGENASE/REDUCTASE"/>
    <property type="match status" value="1"/>
</dbReference>
<gene>
    <name evidence="2" type="ORF">PENTCL1PPCAC_5332</name>
</gene>
<dbReference type="PANTHER" id="PTHR43544:SF35">
    <property type="entry name" value="C-FACTOR-RELATED"/>
    <property type="match status" value="1"/>
</dbReference>
<keyword evidence="1" id="KW-0560">Oxidoreductase</keyword>
<keyword evidence="3" id="KW-1185">Reference proteome</keyword>
<dbReference type="InterPro" id="IPR020904">
    <property type="entry name" value="Sc_DH/Rdtase_CS"/>
</dbReference>
<dbReference type="InterPro" id="IPR002347">
    <property type="entry name" value="SDR_fam"/>
</dbReference>
<dbReference type="Gene3D" id="3.40.50.720">
    <property type="entry name" value="NAD(P)-binding Rossmann-like Domain"/>
    <property type="match status" value="1"/>
</dbReference>
<dbReference type="InterPro" id="IPR051468">
    <property type="entry name" value="Fungal_SecMetab_SDRs"/>
</dbReference>